<reference evidence="2" key="1">
    <citation type="submission" date="2010-10" db="EMBL/GenBank/DDBJ databases">
        <authorList>
            <person name="Genoscope - CEA"/>
        </authorList>
    </citation>
    <scope>NUCLEOTIDE SEQUENCE</scope>
</reference>
<feature type="compositionally biased region" description="Acidic residues" evidence="1">
    <location>
        <begin position="158"/>
        <end position="171"/>
    </location>
</feature>
<dbReference type="AlphaFoldDB" id="G2XLF6"/>
<organism evidence="2">
    <name type="scientific">Oryza glaberrima</name>
    <name type="common">African rice</name>
    <dbReference type="NCBI Taxonomy" id="4538"/>
    <lineage>
        <taxon>Eukaryota</taxon>
        <taxon>Viridiplantae</taxon>
        <taxon>Streptophyta</taxon>
        <taxon>Embryophyta</taxon>
        <taxon>Tracheophyta</taxon>
        <taxon>Spermatophyta</taxon>
        <taxon>Magnoliopsida</taxon>
        <taxon>Liliopsida</taxon>
        <taxon>Poales</taxon>
        <taxon>Poaceae</taxon>
        <taxon>BOP clade</taxon>
        <taxon>Oryzoideae</taxon>
        <taxon>Oryzeae</taxon>
        <taxon>Oryzinae</taxon>
        <taxon>Oryza</taxon>
    </lineage>
</organism>
<feature type="compositionally biased region" description="Basic and acidic residues" evidence="1">
    <location>
        <begin position="185"/>
        <end position="198"/>
    </location>
</feature>
<protein>
    <submittedName>
        <fullName evidence="2">Hypothetical_protein</fullName>
    </submittedName>
</protein>
<proteinExistence type="predicted"/>
<name>G2XLF6_ORYGL</name>
<sequence>MNSRGIDVEAAEEGRSKHPRVVVGEDGRAASRAEGGRRPRQGRHAHLRRERSGGVRRPAGGRERSGGAFGSATGGRAREERRRAVAGGRGSTVKAGQRVGGRKAAARAAPSERAADTPSTAIAPANRMMNFISAGVQAQTESCSRQQQAAAANNEVIELPDESDEEEDDDQIAEKSVPAAVFGELGKRTAENREEESSGAHVNEQLGALERIKRRRQ</sequence>
<evidence type="ECO:0000313" key="2">
    <source>
        <dbReference type="EMBL" id="CBX24431.1"/>
    </source>
</evidence>
<feature type="region of interest" description="Disordered" evidence="1">
    <location>
        <begin position="143"/>
        <end position="217"/>
    </location>
</feature>
<gene>
    <name evidence="2" type="primary">Ogl12g0048O11_11</name>
</gene>
<feature type="region of interest" description="Disordered" evidence="1">
    <location>
        <begin position="1"/>
        <end position="121"/>
    </location>
</feature>
<evidence type="ECO:0000256" key="1">
    <source>
        <dbReference type="SAM" id="MobiDB-lite"/>
    </source>
</evidence>
<accession>G2XLF6</accession>
<feature type="compositionally biased region" description="Basic residues" evidence="1">
    <location>
        <begin position="38"/>
        <end position="49"/>
    </location>
</feature>
<dbReference type="EMBL" id="FQ377947">
    <property type="protein sequence ID" value="CBX24431.1"/>
    <property type="molecule type" value="Genomic_DNA"/>
</dbReference>
<feature type="compositionally biased region" description="Basic and acidic residues" evidence="1">
    <location>
        <begin position="23"/>
        <end position="37"/>
    </location>
</feature>